<sequence>MHIFRALSAILLITPAFAACSAGTSQSPEPATFVETRTSMEPKPRGEARLQSAMMRAHNDARVRVGAPKLVWNSELAKDAAIYAASLARTGKFAHDPQTGRNPRQGENLWMGTRDAYSYGEMIGAWVDEDRYFKRGLFPDNSTTGTWGDVAHYTQIIWPTSLRVGCAVASNARDDFLVCRYSPAGNIVGRDPLNG</sequence>
<dbReference type="GO" id="GO:0006508">
    <property type="term" value="P:proteolysis"/>
    <property type="evidence" value="ECO:0007669"/>
    <property type="project" value="UniProtKB-KW"/>
</dbReference>
<keyword evidence="4" id="KW-1185">Reference proteome</keyword>
<dbReference type="InterPro" id="IPR018244">
    <property type="entry name" value="Allrgn_V5/Tpx1_CS"/>
</dbReference>
<comment type="caution">
    <text evidence="3">The sequence shown here is derived from an EMBL/GenBank/DDBJ whole genome shotgun (WGS) entry which is preliminary data.</text>
</comment>
<dbReference type="InterPro" id="IPR035940">
    <property type="entry name" value="CAP_sf"/>
</dbReference>
<accession>A0ABX2MZ46</accession>
<dbReference type="GO" id="GO:0008233">
    <property type="term" value="F:peptidase activity"/>
    <property type="evidence" value="ECO:0007669"/>
    <property type="project" value="UniProtKB-KW"/>
</dbReference>
<keyword evidence="3" id="KW-0378">Hydrolase</keyword>
<dbReference type="RefSeq" id="WP_176278256.1">
    <property type="nucleotide sequence ID" value="NZ_JABWMH010000001.1"/>
</dbReference>
<dbReference type="PANTHER" id="PTHR10334">
    <property type="entry name" value="CYSTEINE-RICH SECRETORY PROTEIN-RELATED"/>
    <property type="match status" value="1"/>
</dbReference>
<dbReference type="PROSITE" id="PS01010">
    <property type="entry name" value="CRISP_2"/>
    <property type="match status" value="1"/>
</dbReference>
<evidence type="ECO:0000313" key="4">
    <source>
        <dbReference type="Proteomes" id="UP000652427"/>
    </source>
</evidence>
<feature type="chain" id="PRO_5046129179" evidence="1">
    <location>
        <begin position="19"/>
        <end position="195"/>
    </location>
</feature>
<dbReference type="PROSITE" id="PS51257">
    <property type="entry name" value="PROKAR_LIPOPROTEIN"/>
    <property type="match status" value="1"/>
</dbReference>
<keyword evidence="3" id="KW-0645">Protease</keyword>
<dbReference type="InterPro" id="IPR014044">
    <property type="entry name" value="CAP_dom"/>
</dbReference>
<evidence type="ECO:0000256" key="1">
    <source>
        <dbReference type="SAM" id="SignalP"/>
    </source>
</evidence>
<dbReference type="InterPro" id="IPR001283">
    <property type="entry name" value="CRISP-related"/>
</dbReference>
<organism evidence="3 4">
    <name type="scientific">Parasphingorhabdus flavimaris</name>
    <dbReference type="NCBI Taxonomy" id="266812"/>
    <lineage>
        <taxon>Bacteria</taxon>
        <taxon>Pseudomonadati</taxon>
        <taxon>Pseudomonadota</taxon>
        <taxon>Alphaproteobacteria</taxon>
        <taxon>Sphingomonadales</taxon>
        <taxon>Sphingomonadaceae</taxon>
        <taxon>Parasphingorhabdus</taxon>
    </lineage>
</organism>
<reference evidence="3 4" key="1">
    <citation type="submission" date="2020-06" db="EMBL/GenBank/DDBJ databases">
        <authorList>
            <person name="Kim S.-J."/>
            <person name="Park S.-J."/>
        </authorList>
    </citation>
    <scope>NUCLEOTIDE SEQUENCE [LARGE SCALE GENOMIC DNA]</scope>
    <source>
        <strain evidence="3 4">SW-151</strain>
    </source>
</reference>
<evidence type="ECO:0000259" key="2">
    <source>
        <dbReference type="SMART" id="SM00198"/>
    </source>
</evidence>
<dbReference type="SUPFAM" id="SSF55797">
    <property type="entry name" value="PR-1-like"/>
    <property type="match status" value="1"/>
</dbReference>
<feature type="signal peptide" evidence="1">
    <location>
        <begin position="1"/>
        <end position="18"/>
    </location>
</feature>
<dbReference type="Proteomes" id="UP000652427">
    <property type="component" value="Unassembled WGS sequence"/>
</dbReference>
<feature type="domain" description="SCP" evidence="2">
    <location>
        <begin position="49"/>
        <end position="189"/>
    </location>
</feature>
<evidence type="ECO:0000313" key="3">
    <source>
        <dbReference type="EMBL" id="NVD26730.1"/>
    </source>
</evidence>
<dbReference type="SMART" id="SM00198">
    <property type="entry name" value="SCP"/>
    <property type="match status" value="1"/>
</dbReference>
<dbReference type="PRINTS" id="PR00837">
    <property type="entry name" value="V5TPXLIKE"/>
</dbReference>
<protein>
    <submittedName>
        <fullName evidence="3">Serine protease</fullName>
    </submittedName>
</protein>
<dbReference type="Pfam" id="PF00188">
    <property type="entry name" value="CAP"/>
    <property type="match status" value="1"/>
</dbReference>
<dbReference type="Gene3D" id="3.40.33.10">
    <property type="entry name" value="CAP"/>
    <property type="match status" value="1"/>
</dbReference>
<proteinExistence type="predicted"/>
<gene>
    <name evidence="3" type="ORF">HUO14_02275</name>
</gene>
<dbReference type="EMBL" id="JABWMH010000001">
    <property type="protein sequence ID" value="NVD26730.1"/>
    <property type="molecule type" value="Genomic_DNA"/>
</dbReference>
<keyword evidence="1" id="KW-0732">Signal</keyword>
<name>A0ABX2MZ46_9SPHN</name>